<feature type="compositionally biased region" description="Low complexity" evidence="1">
    <location>
        <begin position="42"/>
        <end position="56"/>
    </location>
</feature>
<dbReference type="RefSeq" id="WP_126421134.1">
    <property type="nucleotide sequence ID" value="NZ_AP018827.1"/>
</dbReference>
<gene>
    <name evidence="2" type="ORF">EM6_1251</name>
</gene>
<evidence type="ECO:0000313" key="3">
    <source>
        <dbReference type="Proteomes" id="UP000278756"/>
    </source>
</evidence>
<reference evidence="3" key="2">
    <citation type="journal article" date="2017" name="Plant Physiol. Biochem.">
        <title>Differential oxidative and antioxidative response of duckweed Lemna minor toward plant growth promoting/inhibiting bacteria.</title>
        <authorList>
            <person name="Ishizawa H."/>
            <person name="Kuroda M."/>
            <person name="Morikawa M."/>
            <person name="Ike M."/>
        </authorList>
    </citation>
    <scope>NUCLEOTIDE SEQUENCE [LARGE SCALE GENOMIC DNA]</scope>
    <source>
        <strain evidence="3">M6</strain>
    </source>
</reference>
<evidence type="ECO:0000313" key="2">
    <source>
        <dbReference type="EMBL" id="BBF80666.1"/>
    </source>
</evidence>
<dbReference type="AlphaFoldDB" id="A0A3G9G200"/>
<dbReference type="OrthoDB" id="7206153at2"/>
<name>A0A3G9G200_9CAUL</name>
<organism evidence="2 3">
    <name type="scientific">Asticcacaulis excentricus</name>
    <dbReference type="NCBI Taxonomy" id="78587"/>
    <lineage>
        <taxon>Bacteria</taxon>
        <taxon>Pseudomonadati</taxon>
        <taxon>Pseudomonadota</taxon>
        <taxon>Alphaproteobacteria</taxon>
        <taxon>Caulobacterales</taxon>
        <taxon>Caulobacteraceae</taxon>
        <taxon>Asticcacaulis</taxon>
    </lineage>
</organism>
<reference evidence="3" key="1">
    <citation type="journal article" date="2017" name="Biotechnol. Biofuels">
        <title>Evaluation of environmental bacterial communities as a factor affecting the growth of duckweed Lemna minor.</title>
        <authorList>
            <person name="Ishizawa H."/>
            <person name="Kuroda M."/>
            <person name="Morikawa M."/>
            <person name="Ike M."/>
        </authorList>
    </citation>
    <scope>NUCLEOTIDE SEQUENCE [LARGE SCALE GENOMIC DNA]</scope>
    <source>
        <strain evidence="3">M6</strain>
    </source>
</reference>
<protein>
    <submittedName>
        <fullName evidence="2">Uncharacterized protein</fullName>
    </submittedName>
</protein>
<feature type="compositionally biased region" description="Basic and acidic residues" evidence="1">
    <location>
        <begin position="80"/>
        <end position="90"/>
    </location>
</feature>
<evidence type="ECO:0000256" key="1">
    <source>
        <dbReference type="SAM" id="MobiDB-lite"/>
    </source>
</evidence>
<dbReference type="Proteomes" id="UP000278756">
    <property type="component" value="Chromosome 1"/>
</dbReference>
<feature type="region of interest" description="Disordered" evidence="1">
    <location>
        <begin position="29"/>
        <end position="90"/>
    </location>
</feature>
<accession>A0A3G9G200</accession>
<proteinExistence type="predicted"/>
<dbReference type="EMBL" id="AP018827">
    <property type="protein sequence ID" value="BBF80666.1"/>
    <property type="molecule type" value="Genomic_DNA"/>
</dbReference>
<sequence length="216" mass="21985">MSALFDIIIGFIAALVSAAFLHFGAGAAPEQPKPAPVTQKQAVPAATPSAPVTPVSETTPLSQPAPAQEAAPRTVAVKSEPVKSEPKRDAAAVSAPVVRVKAVRSEAQTVLPPEAAPAPPAPPALALPPLPAVPALRLHVAELSAEDQANIARDVEKSLRAGALEIAVRGEDAKLLIEAVKASRAARKAQEDALSGPCPDSHGVPATGQIRTIVAQ</sequence>